<dbReference type="HOGENOM" id="CLU_2631228_0_0_11"/>
<proteinExistence type="predicted"/>
<dbReference type="Proteomes" id="UP000034037">
    <property type="component" value="Chromosome"/>
</dbReference>
<reference evidence="1 2" key="1">
    <citation type="submission" date="2015-04" db="EMBL/GenBank/DDBJ databases">
        <title>Complete Genome Sequence of Brevibacterium flavum ATCC 15168.</title>
        <authorList>
            <person name="Ahn J."/>
            <person name="Park G."/>
            <person name="Jeon W."/>
            <person name="Jang Y."/>
            <person name="Jang M."/>
            <person name="Lee H."/>
            <person name="Lee H."/>
        </authorList>
    </citation>
    <scope>NUCLEOTIDE SEQUENCE [LARGE SCALE GENOMIC DNA]</scope>
    <source>
        <strain evidence="1 2">ATCC 15168</strain>
    </source>
</reference>
<dbReference type="EMBL" id="CP011309">
    <property type="protein sequence ID" value="AKF26988.1"/>
    <property type="molecule type" value="Genomic_DNA"/>
</dbReference>
<dbReference type="PATRIC" id="fig|92706.3.peg.1072"/>
<organism evidence="1 2">
    <name type="scientific">[Brevibacterium] flavum</name>
    <dbReference type="NCBI Taxonomy" id="92706"/>
    <lineage>
        <taxon>Bacteria</taxon>
        <taxon>Bacillati</taxon>
        <taxon>Actinomycetota</taxon>
        <taxon>Actinomycetes</taxon>
        <taxon>Mycobacteriales</taxon>
        <taxon>Corynebacteriaceae</taxon>
        <taxon>Corynebacterium</taxon>
    </lineage>
</organism>
<dbReference type="AlphaFoldDB" id="A0A0F6WQ23"/>
<sequence>MITKPIRERLDQEKLIGLIDEGFTWITTARVDTPARILFHTETAITVEYPVRPELPRVIGYPTIRAVHKPIEEDQIP</sequence>
<protein>
    <submittedName>
        <fullName evidence="1">Uncharacterized protein</fullName>
    </submittedName>
</protein>
<evidence type="ECO:0000313" key="2">
    <source>
        <dbReference type="Proteomes" id="UP000034037"/>
    </source>
</evidence>
<keyword evidence="2" id="KW-1185">Reference proteome</keyword>
<gene>
    <name evidence="1" type="ORF">YH66_05165</name>
</gene>
<evidence type="ECO:0000313" key="1">
    <source>
        <dbReference type="EMBL" id="AKF26988.1"/>
    </source>
</evidence>
<dbReference type="RefSeq" id="WP_003860114.1">
    <property type="nucleotide sequence ID" value="NZ_CP011309.1"/>
</dbReference>
<name>A0A0F6WQ23_9CORY</name>
<accession>A0A0F6WQ23</accession>